<evidence type="ECO:0000313" key="3">
    <source>
        <dbReference type="Proteomes" id="UP000479000"/>
    </source>
</evidence>
<accession>A0A6H5HEB6</accession>
<evidence type="ECO:0000256" key="1">
    <source>
        <dbReference type="SAM" id="MobiDB-lite"/>
    </source>
</evidence>
<reference evidence="2 3" key="1">
    <citation type="submission" date="2020-02" db="EMBL/GenBank/DDBJ databases">
        <authorList>
            <person name="Ferguson B K."/>
        </authorList>
    </citation>
    <scope>NUCLEOTIDE SEQUENCE [LARGE SCALE GENOMIC DNA]</scope>
</reference>
<feature type="region of interest" description="Disordered" evidence="1">
    <location>
        <begin position="157"/>
        <end position="179"/>
    </location>
</feature>
<dbReference type="Proteomes" id="UP000479000">
    <property type="component" value="Unassembled WGS sequence"/>
</dbReference>
<protein>
    <submittedName>
        <fullName evidence="2">Uncharacterized protein</fullName>
    </submittedName>
</protein>
<proteinExistence type="predicted"/>
<dbReference type="EMBL" id="CADCXU010024283">
    <property type="protein sequence ID" value="CAB0011826.1"/>
    <property type="molecule type" value="Genomic_DNA"/>
</dbReference>
<gene>
    <name evidence="2" type="ORF">NTEN_LOCUS16716</name>
</gene>
<dbReference type="AlphaFoldDB" id="A0A6H5HEB6"/>
<keyword evidence="3" id="KW-1185">Reference proteome</keyword>
<organism evidence="2 3">
    <name type="scientific">Nesidiocoris tenuis</name>
    <dbReference type="NCBI Taxonomy" id="355587"/>
    <lineage>
        <taxon>Eukaryota</taxon>
        <taxon>Metazoa</taxon>
        <taxon>Ecdysozoa</taxon>
        <taxon>Arthropoda</taxon>
        <taxon>Hexapoda</taxon>
        <taxon>Insecta</taxon>
        <taxon>Pterygota</taxon>
        <taxon>Neoptera</taxon>
        <taxon>Paraneoptera</taxon>
        <taxon>Hemiptera</taxon>
        <taxon>Heteroptera</taxon>
        <taxon>Panheteroptera</taxon>
        <taxon>Cimicomorpha</taxon>
        <taxon>Miridae</taxon>
        <taxon>Dicyphina</taxon>
        <taxon>Nesidiocoris</taxon>
    </lineage>
</organism>
<name>A0A6H5HEB6_9HEMI</name>
<sequence>MKLRRRKVRPSWIIGKHHFLITESNFCSSGPINGRPRDDYNTSIYFEFLGPAHIGGARIGGVIIGGVIHHWWCMGTGGAELVQVPIVPKEGCVGESAKTLAHPKNDSRDDHFQFSNVTQFIFETGVVFRFMRLDLWRSSDGRCASGQHPFITSTKRNHFKSHDSIGPNSEAARNQETPHAGSLGCIHNMGIFTYKGTHQAARRDLLQGTGSRCTINITYSENPPSFVEGSRKLAPRNAHKSGGAFFIAPSLTNPPKVRRPENTFMATLSSFRSQVEDEASLRNDGRAKLHLTKCLFVGCLQPNLSHAGTWNFLHGRTKGLATRPRSPIFDF</sequence>
<evidence type="ECO:0000313" key="2">
    <source>
        <dbReference type="EMBL" id="CAB0011826.1"/>
    </source>
</evidence>